<dbReference type="GO" id="GO:0005886">
    <property type="term" value="C:plasma membrane"/>
    <property type="evidence" value="ECO:0007669"/>
    <property type="project" value="TreeGrafter"/>
</dbReference>
<dbReference type="GO" id="GO:0015485">
    <property type="term" value="F:cholesterol binding"/>
    <property type="evidence" value="ECO:0007669"/>
    <property type="project" value="TreeGrafter"/>
</dbReference>
<organism evidence="3 4">
    <name type="scientific">Araneus ventricosus</name>
    <name type="common">Orbweaver spider</name>
    <name type="synonym">Epeira ventricosa</name>
    <dbReference type="NCBI Taxonomy" id="182803"/>
    <lineage>
        <taxon>Eukaryota</taxon>
        <taxon>Metazoa</taxon>
        <taxon>Ecdysozoa</taxon>
        <taxon>Arthropoda</taxon>
        <taxon>Chelicerata</taxon>
        <taxon>Arachnida</taxon>
        <taxon>Araneae</taxon>
        <taxon>Araneomorphae</taxon>
        <taxon>Entelegynae</taxon>
        <taxon>Araneoidea</taxon>
        <taxon>Araneidae</taxon>
        <taxon>Araneus</taxon>
    </lineage>
</organism>
<keyword evidence="1" id="KW-0812">Transmembrane</keyword>
<accession>A0A4Y2WVG9</accession>
<dbReference type="GO" id="GO:0030299">
    <property type="term" value="P:intestinal cholesterol absorption"/>
    <property type="evidence" value="ECO:0007669"/>
    <property type="project" value="TreeGrafter"/>
</dbReference>
<dbReference type="PANTHER" id="PTHR45727:SF2">
    <property type="entry name" value="NPC INTRACELLULAR CHOLESTEROL TRANSPORTER 1"/>
    <property type="match status" value="1"/>
</dbReference>
<gene>
    <name evidence="3" type="primary">NPC1_16</name>
    <name evidence="3" type="ORF">AVEN_235987_1</name>
</gene>
<name>A0A4Y2WVG9_ARAVE</name>
<feature type="non-terminal residue" evidence="3">
    <location>
        <position position="1"/>
    </location>
</feature>
<comment type="caution">
    <text evidence="3">The sequence shown here is derived from an EMBL/GenBank/DDBJ whole genome shotgun (WGS) entry which is preliminary data.</text>
</comment>
<keyword evidence="1" id="KW-1133">Transmembrane helix</keyword>
<dbReference type="Pfam" id="PF22314">
    <property type="entry name" value="NPC1_MLD"/>
    <property type="match status" value="1"/>
</dbReference>
<feature type="non-terminal residue" evidence="3">
    <location>
        <position position="140"/>
    </location>
</feature>
<dbReference type="OrthoDB" id="6510177at2759"/>
<proteinExistence type="predicted"/>
<dbReference type="GO" id="GO:0015918">
    <property type="term" value="P:sterol transport"/>
    <property type="evidence" value="ECO:0007669"/>
    <property type="project" value="TreeGrafter"/>
</dbReference>
<dbReference type="AlphaFoldDB" id="A0A4Y2WVG9"/>
<dbReference type="InterPro" id="IPR053956">
    <property type="entry name" value="NPC1_MLD"/>
</dbReference>
<feature type="transmembrane region" description="Helical" evidence="1">
    <location>
        <begin position="113"/>
        <end position="135"/>
    </location>
</feature>
<evidence type="ECO:0000256" key="1">
    <source>
        <dbReference type="SAM" id="Phobius"/>
    </source>
</evidence>
<dbReference type="Proteomes" id="UP000499080">
    <property type="component" value="Unassembled WGS sequence"/>
</dbReference>
<feature type="domain" description="NPC1 middle luminal" evidence="2">
    <location>
        <begin position="11"/>
        <end position="99"/>
    </location>
</feature>
<keyword evidence="4" id="KW-1185">Reference proteome</keyword>
<keyword evidence="1" id="KW-0472">Membrane</keyword>
<evidence type="ECO:0000313" key="3">
    <source>
        <dbReference type="EMBL" id="GBO41229.1"/>
    </source>
</evidence>
<dbReference type="PANTHER" id="PTHR45727">
    <property type="entry name" value="NPC INTRACELLULAR CHOLESTEROL TRANSPORTER 1"/>
    <property type="match status" value="1"/>
</dbReference>
<sequence>NKIERFLNKTEYLFHFKRYSLAPKTINCFAPFGGPIDAVALVLRGFQGAYDPAEALVITIPVINYNEERRNLKARTWELEFLAFMKNYSHPLMNIAVRAKISIENERGSQSDLLPITISYVIMFLYILFLLVNIMNAKHS</sequence>
<evidence type="ECO:0000313" key="4">
    <source>
        <dbReference type="Proteomes" id="UP000499080"/>
    </source>
</evidence>
<dbReference type="EMBL" id="BGPR01066797">
    <property type="protein sequence ID" value="GBO41229.1"/>
    <property type="molecule type" value="Genomic_DNA"/>
</dbReference>
<protein>
    <submittedName>
        <fullName evidence="3">NPC intracellular cholesterol transporter 1</fullName>
    </submittedName>
</protein>
<dbReference type="GO" id="GO:0042632">
    <property type="term" value="P:cholesterol homeostasis"/>
    <property type="evidence" value="ECO:0007669"/>
    <property type="project" value="TreeGrafter"/>
</dbReference>
<evidence type="ECO:0000259" key="2">
    <source>
        <dbReference type="Pfam" id="PF22314"/>
    </source>
</evidence>
<reference evidence="3 4" key="1">
    <citation type="journal article" date="2019" name="Sci. Rep.">
        <title>Orb-weaving spider Araneus ventricosus genome elucidates the spidroin gene catalogue.</title>
        <authorList>
            <person name="Kono N."/>
            <person name="Nakamura H."/>
            <person name="Ohtoshi R."/>
            <person name="Moran D.A.P."/>
            <person name="Shinohara A."/>
            <person name="Yoshida Y."/>
            <person name="Fujiwara M."/>
            <person name="Mori M."/>
            <person name="Tomita M."/>
            <person name="Arakawa K."/>
        </authorList>
    </citation>
    <scope>NUCLEOTIDE SEQUENCE [LARGE SCALE GENOMIC DNA]</scope>
</reference>